<dbReference type="InterPro" id="IPR057286">
    <property type="entry name" value="PUA_NSUN2"/>
</dbReference>
<evidence type="ECO:0000256" key="3">
    <source>
        <dbReference type="ARBA" id="ARBA00022679"/>
    </source>
</evidence>
<dbReference type="Pfam" id="PF01189">
    <property type="entry name" value="Methyltr_RsmB-F"/>
    <property type="match status" value="1"/>
</dbReference>
<dbReference type="AlphaFoldDB" id="A0A8J6BMA2"/>
<evidence type="ECO:0000256" key="5">
    <source>
        <dbReference type="ARBA" id="ARBA00022884"/>
    </source>
</evidence>
<evidence type="ECO:0000256" key="7">
    <source>
        <dbReference type="SAM" id="MobiDB-lite"/>
    </source>
</evidence>
<keyword evidence="5 6" id="KW-0694">RNA-binding</keyword>
<evidence type="ECO:0000256" key="6">
    <source>
        <dbReference type="PROSITE-ProRule" id="PRU01023"/>
    </source>
</evidence>
<dbReference type="PROSITE" id="PS01153">
    <property type="entry name" value="NOL1_NOP2_SUN"/>
    <property type="match status" value="1"/>
</dbReference>
<keyword evidence="4 6" id="KW-0949">S-adenosyl-L-methionine</keyword>
<name>A0A8J6BMA2_ZIZPA</name>
<keyword evidence="3 6" id="KW-0808">Transferase</keyword>
<feature type="binding site" evidence="6">
    <location>
        <position position="20"/>
    </location>
    <ligand>
        <name>S-adenosyl-L-methionine</name>
        <dbReference type="ChEBI" id="CHEBI:59789"/>
    </ligand>
</feature>
<dbReference type="GO" id="GO:0008173">
    <property type="term" value="F:RNA methyltransferase activity"/>
    <property type="evidence" value="ECO:0007669"/>
    <property type="project" value="InterPro"/>
</dbReference>
<dbReference type="PANTHER" id="PTHR22808:SF14">
    <property type="entry name" value="OS08G0484400 PROTEIN"/>
    <property type="match status" value="1"/>
</dbReference>
<reference evidence="9" key="1">
    <citation type="journal article" date="2021" name="bioRxiv">
        <title>Whole Genome Assembly and Annotation of Northern Wild Rice, Zizania palustris L., Supports a Whole Genome Duplication in the Zizania Genus.</title>
        <authorList>
            <person name="Haas M."/>
            <person name="Kono T."/>
            <person name="Macchietto M."/>
            <person name="Millas R."/>
            <person name="McGilp L."/>
            <person name="Shao M."/>
            <person name="Duquette J."/>
            <person name="Hirsch C.N."/>
            <person name="Kimball J."/>
        </authorList>
    </citation>
    <scope>NUCLEOTIDE SEQUENCE</scope>
    <source>
        <tissue evidence="9">Fresh leaf tissue</tissue>
    </source>
</reference>
<comment type="caution">
    <text evidence="9">The sequence shown here is derived from an EMBL/GenBank/DDBJ whole genome shotgun (WGS) entry which is preliminary data.</text>
</comment>
<dbReference type="GO" id="GO:0001510">
    <property type="term" value="P:RNA methylation"/>
    <property type="evidence" value="ECO:0007669"/>
    <property type="project" value="InterPro"/>
</dbReference>
<dbReference type="InterPro" id="IPR057285">
    <property type="entry name" value="Pre-PUA_NSUN2"/>
</dbReference>
<accession>A0A8J6BMA2</accession>
<dbReference type="InterPro" id="IPR023267">
    <property type="entry name" value="RCMT"/>
</dbReference>
<protein>
    <recommendedName>
        <fullName evidence="8">SAM-dependent MTase RsmB/NOP-type domain-containing protein</fullName>
    </recommendedName>
</protein>
<keyword evidence="10" id="KW-1185">Reference proteome</keyword>
<comment type="caution">
    <text evidence="6">Lacks conserved residue(s) required for the propagation of feature annotation.</text>
</comment>
<proteinExistence type="inferred from homology"/>
<feature type="active site" description="Nucleophile" evidence="6">
    <location>
        <position position="134"/>
    </location>
</feature>
<evidence type="ECO:0000313" key="10">
    <source>
        <dbReference type="Proteomes" id="UP000729402"/>
    </source>
</evidence>
<gene>
    <name evidence="9" type="ORF">GUJ93_ZPchr0010g10498</name>
</gene>
<evidence type="ECO:0000256" key="4">
    <source>
        <dbReference type="ARBA" id="ARBA00022691"/>
    </source>
</evidence>
<dbReference type="PANTHER" id="PTHR22808">
    <property type="entry name" value="NCL1 YEAST -RELATED NOL1/NOP2/FMU SUN DOMAIN-CONTAINING"/>
    <property type="match status" value="1"/>
</dbReference>
<dbReference type="Pfam" id="PF25376">
    <property type="entry name" value="Pre-PUA_NSUN2"/>
    <property type="match status" value="1"/>
</dbReference>
<dbReference type="OrthoDB" id="6093671at2759"/>
<dbReference type="GO" id="GO:0003723">
    <property type="term" value="F:RNA binding"/>
    <property type="evidence" value="ECO:0007669"/>
    <property type="project" value="UniProtKB-UniRule"/>
</dbReference>
<reference evidence="9" key="2">
    <citation type="submission" date="2021-02" db="EMBL/GenBank/DDBJ databases">
        <authorList>
            <person name="Kimball J.A."/>
            <person name="Haas M.W."/>
            <person name="Macchietto M."/>
            <person name="Kono T."/>
            <person name="Duquette J."/>
            <person name="Shao M."/>
        </authorList>
    </citation>
    <scope>NUCLEOTIDE SEQUENCE</scope>
    <source>
        <tissue evidence="9">Fresh leaf tissue</tissue>
    </source>
</reference>
<dbReference type="PROSITE" id="PS51686">
    <property type="entry name" value="SAM_MT_RSMB_NOP"/>
    <property type="match status" value="1"/>
</dbReference>
<dbReference type="EMBL" id="JAAALK010000082">
    <property type="protein sequence ID" value="KAG8087340.1"/>
    <property type="molecule type" value="Genomic_DNA"/>
</dbReference>
<organism evidence="9 10">
    <name type="scientific">Zizania palustris</name>
    <name type="common">Northern wild rice</name>
    <dbReference type="NCBI Taxonomy" id="103762"/>
    <lineage>
        <taxon>Eukaryota</taxon>
        <taxon>Viridiplantae</taxon>
        <taxon>Streptophyta</taxon>
        <taxon>Embryophyta</taxon>
        <taxon>Tracheophyta</taxon>
        <taxon>Spermatophyta</taxon>
        <taxon>Magnoliopsida</taxon>
        <taxon>Liliopsida</taxon>
        <taxon>Poales</taxon>
        <taxon>Poaceae</taxon>
        <taxon>BOP clade</taxon>
        <taxon>Oryzoideae</taxon>
        <taxon>Oryzeae</taxon>
        <taxon>Zizaniinae</taxon>
        <taxon>Zizania</taxon>
    </lineage>
</organism>
<dbReference type="InterPro" id="IPR001678">
    <property type="entry name" value="MeTrfase_RsmB-F_NOP2_dom"/>
</dbReference>
<dbReference type="InterPro" id="IPR049560">
    <property type="entry name" value="MeTrfase_RsmB-F_NOP2_cat"/>
</dbReference>
<feature type="binding site" evidence="6">
    <location>
        <position position="81"/>
    </location>
    <ligand>
        <name>S-adenosyl-L-methionine</name>
        <dbReference type="ChEBI" id="CHEBI:59789"/>
    </ligand>
</feature>
<feature type="domain" description="SAM-dependent MTase RsmB/NOP-type" evidence="8">
    <location>
        <begin position="1"/>
        <end position="296"/>
    </location>
</feature>
<evidence type="ECO:0000256" key="2">
    <source>
        <dbReference type="ARBA" id="ARBA00022603"/>
    </source>
</evidence>
<sequence>MIHQSKELGLPPRALVIANDVNAQRCDLLIHNAKRMCTANLIVTNHEAQHFPGCFLANDLSEICKNDCKPQRLEFDRVLCDVPCSGDGTMRKGHDMWRKWNSGMGNGLHLLQVDISMRGLALLKVGGMMVYSTCSMNPVENEAVIAELLRRSGNSVELLDVSNKLPELVRRPGLSTWKVQDKGYWFQNHEDVPHNRKNVILPSMFPSSTSTQEGLSACNNTEINTDNGGSFSRNFSIEKTSEVYCDTGGVSNSNSTKYSGSTSNSFGSKFPLHHCMRIVPHDQDSGAFFIAVLHKLSPLNESQMAEVAKTEQLLSTDRAVKLKEEPQTEKVPHEKVQHHKISFEVLDDDKSLEEQQNLSMDNDSSKDSKLSEVGLGSDGVENGEAESGDRMKKLQSKNSKWKGVDPVLFFKDLTVIKNIVSFFGINESFQLEGHLVTRSADTDNARRIYYVSKSVQETLRRNVESEEQLKIVSLGIKMFETHRSKDGCSCAYRLSYESLPLLLPYISKRMLSSSPKDFQRLLHYRTINFAHFIDARFGEEVASLMPGCCVVVLREGHQNLDVDSIAMDPTTIAIVCWRGKATMNVMVSPPDRKELLERITHRFGLEAFRVDEDEDVQLRD</sequence>
<evidence type="ECO:0000259" key="8">
    <source>
        <dbReference type="PROSITE" id="PS51686"/>
    </source>
</evidence>
<dbReference type="Proteomes" id="UP000729402">
    <property type="component" value="Unassembled WGS sequence"/>
</dbReference>
<feature type="region of interest" description="Disordered" evidence="7">
    <location>
        <begin position="356"/>
        <end position="396"/>
    </location>
</feature>
<evidence type="ECO:0000313" key="9">
    <source>
        <dbReference type="EMBL" id="KAG8087340.1"/>
    </source>
</evidence>
<dbReference type="InterPro" id="IPR018314">
    <property type="entry name" value="RsmB/NOL1/NOP2-like_CS"/>
</dbReference>
<dbReference type="Pfam" id="PF25378">
    <property type="entry name" value="PUA_NSUN2"/>
    <property type="match status" value="1"/>
</dbReference>
<keyword evidence="2 6" id="KW-0489">Methyltransferase</keyword>
<comment type="similarity">
    <text evidence="1 6">Belongs to the class I-like SAM-binding methyltransferase superfamily. RsmB/NOP family.</text>
</comment>
<evidence type="ECO:0000256" key="1">
    <source>
        <dbReference type="ARBA" id="ARBA00007494"/>
    </source>
</evidence>